<proteinExistence type="predicted"/>
<sequence>MTTAFPVGLIAMVLSIVPSYASDSCPGCLYGYYPKVKEFGSLEVSDVPEFNPPVQALNFTVTPMGECNVTFVLFTNKLKWGYFSALYTMTRAEYDSTIHLYSVEEVPLPYAYQFNEHRFDQTLKTLSFKDATKVVLMAWKERPSWKDRRTGYQLEAVRKNTR</sequence>
<dbReference type="EMBL" id="JABANO010009673">
    <property type="protein sequence ID" value="KAF4746434.1"/>
    <property type="molecule type" value="Genomic_DNA"/>
</dbReference>
<protein>
    <submittedName>
        <fullName evidence="2">Uncharacterized protein</fullName>
    </submittedName>
</protein>
<feature type="signal peptide" evidence="1">
    <location>
        <begin position="1"/>
        <end position="21"/>
    </location>
</feature>
<evidence type="ECO:0000313" key="3">
    <source>
        <dbReference type="Proteomes" id="UP000553632"/>
    </source>
</evidence>
<dbReference type="AlphaFoldDB" id="A0A7J6TM76"/>
<evidence type="ECO:0000313" key="2">
    <source>
        <dbReference type="EMBL" id="KAF4746434.1"/>
    </source>
</evidence>
<dbReference type="Proteomes" id="UP000553632">
    <property type="component" value="Unassembled WGS sequence"/>
</dbReference>
<gene>
    <name evidence="2" type="ORF">FOZ63_026972</name>
</gene>
<organism evidence="2 3">
    <name type="scientific">Perkinsus olseni</name>
    <name type="common">Perkinsus atlanticus</name>
    <dbReference type="NCBI Taxonomy" id="32597"/>
    <lineage>
        <taxon>Eukaryota</taxon>
        <taxon>Sar</taxon>
        <taxon>Alveolata</taxon>
        <taxon>Perkinsozoa</taxon>
        <taxon>Perkinsea</taxon>
        <taxon>Perkinsida</taxon>
        <taxon>Perkinsidae</taxon>
        <taxon>Perkinsus</taxon>
    </lineage>
</organism>
<reference evidence="2 3" key="1">
    <citation type="submission" date="2020-04" db="EMBL/GenBank/DDBJ databases">
        <title>Perkinsus olseni comparative genomics.</title>
        <authorList>
            <person name="Bogema D.R."/>
        </authorList>
    </citation>
    <scope>NUCLEOTIDE SEQUENCE [LARGE SCALE GENOMIC DNA]</scope>
    <source>
        <strain evidence="2 3">ATCC PRA-207</strain>
    </source>
</reference>
<comment type="caution">
    <text evidence="2">The sequence shown here is derived from an EMBL/GenBank/DDBJ whole genome shotgun (WGS) entry which is preliminary data.</text>
</comment>
<feature type="chain" id="PRO_5029765787" evidence="1">
    <location>
        <begin position="22"/>
        <end position="162"/>
    </location>
</feature>
<name>A0A7J6TM76_PEROL</name>
<accession>A0A7J6TM76</accession>
<evidence type="ECO:0000256" key="1">
    <source>
        <dbReference type="SAM" id="SignalP"/>
    </source>
</evidence>
<keyword evidence="1" id="KW-0732">Signal</keyword>
<keyword evidence="3" id="KW-1185">Reference proteome</keyword>